<dbReference type="PANTHER" id="PTHR12145:SF37">
    <property type="entry name" value="MANNAN ENDO-1,6-ALPHA-MANNOSIDASE"/>
    <property type="match status" value="1"/>
</dbReference>
<dbReference type="GeneID" id="25316558"/>
<evidence type="ECO:0000256" key="7">
    <source>
        <dbReference type="ARBA" id="ARBA00023136"/>
    </source>
</evidence>
<dbReference type="PIRSF" id="PIRSF016302">
    <property type="entry name" value="Man_a_manosd"/>
    <property type="match status" value="1"/>
</dbReference>
<dbReference type="GO" id="GO:0008496">
    <property type="term" value="F:mannan endo-1,6-alpha-mannosidase activity"/>
    <property type="evidence" value="ECO:0007669"/>
    <property type="project" value="UniProtKB-UniRule"/>
</dbReference>
<feature type="compositionally biased region" description="Polar residues" evidence="11">
    <location>
        <begin position="395"/>
        <end position="421"/>
    </location>
</feature>
<feature type="signal peptide" evidence="13">
    <location>
        <begin position="1"/>
        <end position="22"/>
    </location>
</feature>
<keyword evidence="15" id="KW-1185">Reference proteome</keyword>
<dbReference type="EMBL" id="LASV01000170">
    <property type="protein sequence ID" value="KKA21761.1"/>
    <property type="molecule type" value="Genomic_DNA"/>
</dbReference>
<evidence type="ECO:0000256" key="3">
    <source>
        <dbReference type="ARBA" id="ARBA00009699"/>
    </source>
</evidence>
<name>A0A0F4YV95_RASE3</name>
<reference evidence="14 15" key="1">
    <citation type="submission" date="2015-04" db="EMBL/GenBank/DDBJ databases">
        <authorList>
            <person name="Heijne W.H."/>
            <person name="Fedorova N.D."/>
            <person name="Nierman W.C."/>
            <person name="Vollebregt A.W."/>
            <person name="Zhao Z."/>
            <person name="Wu L."/>
            <person name="Kumar M."/>
            <person name="Stam H."/>
            <person name="van den Berg M.A."/>
            <person name="Pel H.J."/>
        </authorList>
    </citation>
    <scope>NUCLEOTIDE SEQUENCE [LARGE SCALE GENOMIC DNA]</scope>
    <source>
        <strain evidence="14 15">CBS 393.64</strain>
    </source>
</reference>
<accession>A0A0F4YV95</accession>
<dbReference type="FunFam" id="1.50.10.20:FF:000006">
    <property type="entry name" value="Mannan endo-1,6-alpha-mannosidase"/>
    <property type="match status" value="1"/>
</dbReference>
<evidence type="ECO:0000256" key="2">
    <source>
        <dbReference type="ARBA" id="ARBA00004308"/>
    </source>
</evidence>
<keyword evidence="8" id="KW-0325">Glycoprotein</keyword>
<evidence type="ECO:0000256" key="4">
    <source>
        <dbReference type="ARBA" id="ARBA00012350"/>
    </source>
</evidence>
<dbReference type="Pfam" id="PF03663">
    <property type="entry name" value="Glyco_hydro_76"/>
    <property type="match status" value="1"/>
</dbReference>
<keyword evidence="12" id="KW-1133">Transmembrane helix</keyword>
<dbReference type="GO" id="GO:0009272">
    <property type="term" value="P:fungal-type cell wall biogenesis"/>
    <property type="evidence" value="ECO:0007669"/>
    <property type="project" value="TreeGrafter"/>
</dbReference>
<evidence type="ECO:0000256" key="6">
    <source>
        <dbReference type="ARBA" id="ARBA00022801"/>
    </source>
</evidence>
<dbReference type="Proteomes" id="UP000053958">
    <property type="component" value="Unassembled WGS sequence"/>
</dbReference>
<dbReference type="GO" id="GO:0012505">
    <property type="term" value="C:endomembrane system"/>
    <property type="evidence" value="ECO:0007669"/>
    <property type="project" value="UniProtKB-SubCell"/>
</dbReference>
<keyword evidence="7 12" id="KW-0472">Membrane</keyword>
<evidence type="ECO:0000256" key="13">
    <source>
        <dbReference type="SAM" id="SignalP"/>
    </source>
</evidence>
<evidence type="ECO:0000256" key="5">
    <source>
        <dbReference type="ARBA" id="ARBA00022729"/>
    </source>
</evidence>
<evidence type="ECO:0000256" key="12">
    <source>
        <dbReference type="SAM" id="Phobius"/>
    </source>
</evidence>
<evidence type="ECO:0000256" key="9">
    <source>
        <dbReference type="ARBA" id="ARBA00023295"/>
    </source>
</evidence>
<evidence type="ECO:0000256" key="8">
    <source>
        <dbReference type="ARBA" id="ARBA00023180"/>
    </source>
</evidence>
<evidence type="ECO:0000256" key="1">
    <source>
        <dbReference type="ARBA" id="ARBA00001452"/>
    </source>
</evidence>
<sequence>MGYLGRLILLLQLLLTTQVARAIDISPDDPNSFKQAASAAAYDMVSYYSGNQSGQIPGKLSGTWWEGGAMFMTLIQYWHWTGDNSYNDITQTGMYWQAGENYDYMPSNYSSYLGNDDQMFWGLAAMTAAELNYPQVDGKPSWLSLAQAVFNTQVPRWDKTSCNGGLHWQIWSYQAGWNQKNAISNGGLFQLAARLARYTNNQTYADWANIIWDWSATTPLLNTKTWDIADSTTFPSGCTDHDDDQWTYNYGTYLMGAVYMYNLTNGDPKWKAGIDGLLGTIWKNFFPQQYGGVMVEPCDAPKNCNRNEILFKGFLSSWLAFTTLLAPYTAGPIIEKLKLTAQAAGKQCTGLSDGKHCGMQWYNPTWDGTDGLEQQMSTLSIFANTLAAFEPQGSGAKNQAPLTSSTGGNSTSDPSAGTGSSADEGLGPHFSPITTADRVGAGVLTFAFATGWIGMAAWMLKER</sequence>
<comment type="similarity">
    <text evidence="3 10">Belongs to the glycosyl hydrolase 76 family.</text>
</comment>
<dbReference type="InterPro" id="IPR005198">
    <property type="entry name" value="Glyco_hydro_76"/>
</dbReference>
<dbReference type="OrthoDB" id="4187847at2759"/>
<evidence type="ECO:0000313" key="14">
    <source>
        <dbReference type="EMBL" id="KKA21761.1"/>
    </source>
</evidence>
<dbReference type="AlphaFoldDB" id="A0A0F4YV95"/>
<evidence type="ECO:0000256" key="10">
    <source>
        <dbReference type="PIRNR" id="PIRNR016302"/>
    </source>
</evidence>
<dbReference type="Gene3D" id="1.50.10.20">
    <property type="match status" value="1"/>
</dbReference>
<feature type="chain" id="PRO_5002481918" description="Mannan endo-1,6-alpha-mannosidase" evidence="13">
    <location>
        <begin position="23"/>
        <end position="463"/>
    </location>
</feature>
<evidence type="ECO:0000256" key="11">
    <source>
        <dbReference type="SAM" id="MobiDB-lite"/>
    </source>
</evidence>
<protein>
    <recommendedName>
        <fullName evidence="4 10">Mannan endo-1,6-alpha-mannosidase</fullName>
        <ecNumber evidence="4 10">3.2.1.101</ecNumber>
    </recommendedName>
</protein>
<comment type="catalytic activity">
    <reaction evidence="1 10">
        <text>Random hydrolysis of (1-&gt;6)-alpha-D-mannosidic linkages in unbranched (1-&gt;6)-mannans.</text>
        <dbReference type="EC" id="3.2.1.101"/>
    </reaction>
</comment>
<dbReference type="InterPro" id="IPR014480">
    <property type="entry name" value="Mannan-1_6-alpha_mannosidase"/>
</dbReference>
<feature type="transmembrane region" description="Helical" evidence="12">
    <location>
        <begin position="439"/>
        <end position="460"/>
    </location>
</feature>
<dbReference type="SUPFAM" id="SSF48208">
    <property type="entry name" value="Six-hairpin glycosidases"/>
    <property type="match status" value="1"/>
</dbReference>
<gene>
    <name evidence="14" type="ORF">T310_4210</name>
</gene>
<keyword evidence="12" id="KW-0812">Transmembrane</keyword>
<dbReference type="PANTHER" id="PTHR12145">
    <property type="entry name" value="MANNAN ENDO-1,6-ALPHA-MANNOSIDASE DCW1"/>
    <property type="match status" value="1"/>
</dbReference>
<dbReference type="RefSeq" id="XP_013328373.1">
    <property type="nucleotide sequence ID" value="XM_013472919.1"/>
</dbReference>
<dbReference type="GO" id="GO:0016052">
    <property type="term" value="P:carbohydrate catabolic process"/>
    <property type="evidence" value="ECO:0007669"/>
    <property type="project" value="InterPro"/>
</dbReference>
<comment type="subcellular location">
    <subcellularLocation>
        <location evidence="2">Endomembrane system</location>
    </subcellularLocation>
</comment>
<proteinExistence type="inferred from homology"/>
<feature type="region of interest" description="Disordered" evidence="11">
    <location>
        <begin position="392"/>
        <end position="431"/>
    </location>
</feature>
<keyword evidence="9 10" id="KW-0326">Glycosidase</keyword>
<dbReference type="EC" id="3.2.1.101" evidence="4 10"/>
<evidence type="ECO:0000313" key="15">
    <source>
        <dbReference type="Proteomes" id="UP000053958"/>
    </source>
</evidence>
<organism evidence="14 15">
    <name type="scientific">Rasamsonia emersonii (strain ATCC 16479 / CBS 393.64 / IMI 116815)</name>
    <dbReference type="NCBI Taxonomy" id="1408163"/>
    <lineage>
        <taxon>Eukaryota</taxon>
        <taxon>Fungi</taxon>
        <taxon>Dikarya</taxon>
        <taxon>Ascomycota</taxon>
        <taxon>Pezizomycotina</taxon>
        <taxon>Eurotiomycetes</taxon>
        <taxon>Eurotiomycetidae</taxon>
        <taxon>Eurotiales</taxon>
        <taxon>Trichocomaceae</taxon>
        <taxon>Rasamsonia</taxon>
    </lineage>
</organism>
<dbReference type="InterPro" id="IPR008928">
    <property type="entry name" value="6-hairpin_glycosidase_sf"/>
</dbReference>
<keyword evidence="6 10" id="KW-0378">Hydrolase</keyword>
<keyword evidence="5 13" id="KW-0732">Signal</keyword>
<comment type="caution">
    <text evidence="14">The sequence shown here is derived from an EMBL/GenBank/DDBJ whole genome shotgun (WGS) entry which is preliminary data.</text>
</comment>
<dbReference type="STRING" id="1408163.A0A0F4YV95"/>